<reference evidence="2 3" key="1">
    <citation type="submission" date="2018-03" db="EMBL/GenBank/DDBJ databases">
        <title>The draft genome of Sphingosinicella sp. GL-C-18.</title>
        <authorList>
            <person name="Liu L."/>
            <person name="Li L."/>
            <person name="Liang L."/>
            <person name="Zhang X."/>
            <person name="Wang T."/>
        </authorList>
    </citation>
    <scope>NUCLEOTIDE SEQUENCE [LARGE SCALE GENOMIC DNA]</scope>
    <source>
        <strain evidence="2 3">GL-C-18</strain>
    </source>
</reference>
<dbReference type="Pfam" id="PF00771">
    <property type="entry name" value="FHIPEP"/>
    <property type="match status" value="2"/>
</dbReference>
<dbReference type="RefSeq" id="WP_106511517.1">
    <property type="nucleotide sequence ID" value="NZ_PXYI01000001.1"/>
</dbReference>
<evidence type="ECO:0000313" key="2">
    <source>
        <dbReference type="EMBL" id="PSJ43494.1"/>
    </source>
</evidence>
<keyword evidence="1" id="KW-1133">Transmembrane helix</keyword>
<dbReference type="Gene3D" id="3.40.50.12790">
    <property type="entry name" value="FHIPEP family, domain 4"/>
    <property type="match status" value="1"/>
</dbReference>
<dbReference type="PIRSF" id="PIRSF005419">
    <property type="entry name" value="FlhA"/>
    <property type="match status" value="1"/>
</dbReference>
<dbReference type="Gene3D" id="1.10.8.540">
    <property type="entry name" value="FHIPEP family, domain 3"/>
    <property type="match status" value="1"/>
</dbReference>
<sequence length="653" mass="69599">MARALSFRRIRALPIRAADMLLVGVLIAVVMLMIVPIPPLAMDALIAINMTIGILLLLSSLYVTKPLDFSTFPTVLLLSTLFRLAISISTTRMILTHMDAGDIVQQFGEMVAGGNLVVGLVVFLIITIVQFIVISKGAERVAEVAARFSLDAMPGKQLSIDSDLRSGILSKDEAREKRRTLELESKLHGSLDGAMKFVKGDAIASIVIVLVNLIGGLAVGTLYHDMSAGEAATTFSILTIGDGLVAQVPALFSAMAAGLLVTRTTDEDRDRDLGPAIARQISGKPHVLLIAGGLAVLLGLIPGFPTLIFFALAIALLVGGSLSHPTSGAWIRGKLGIEAPNDAAVVGEALIEARALPTLDALRLTVGFAADGAEFQALAERVRSGVALLQERSGVAIPDLRIVSDTQLGEGRWMLAAHDAPLGAGAAEGVDPVGTMGTYVEHLLARNLVLFLGLQEVTDQLNRLGDSHPEVVKEAVRAVPTGRIGEVLRLLAEERVPLRNFRDAIEAIGEVGQYEREAVAMAERVRVAMRRHLIAPLCEDGRLRVLIVGTALEDIIRQTLTPVDGHMRLAINPHQMRALNTLLAEQIAASGARAILTAQDLRRPLRLLIAGDLFEVPVISFNELNPAVPLDIVGELNSAPESLASQAQDEFAL</sequence>
<feature type="transmembrane region" description="Helical" evidence="1">
    <location>
        <begin position="44"/>
        <end position="63"/>
    </location>
</feature>
<keyword evidence="1" id="KW-0472">Membrane</keyword>
<evidence type="ECO:0000313" key="3">
    <source>
        <dbReference type="Proteomes" id="UP000241167"/>
    </source>
</evidence>
<keyword evidence="3" id="KW-1185">Reference proteome</keyword>
<feature type="transmembrane region" description="Helical" evidence="1">
    <location>
        <begin position="287"/>
        <end position="318"/>
    </location>
</feature>
<dbReference type="Proteomes" id="UP000241167">
    <property type="component" value="Unassembled WGS sequence"/>
</dbReference>
<accession>A0A2P7QZV0</accession>
<dbReference type="PRINTS" id="PR00949">
    <property type="entry name" value="TYPE3IMAPROT"/>
</dbReference>
<feature type="transmembrane region" description="Helical" evidence="1">
    <location>
        <begin position="75"/>
        <end position="95"/>
    </location>
</feature>
<feature type="transmembrane region" description="Helical" evidence="1">
    <location>
        <begin position="235"/>
        <end position="261"/>
    </location>
</feature>
<dbReference type="PANTHER" id="PTHR30161:SF2">
    <property type="entry name" value="INVASION PROTEIN INVA"/>
    <property type="match status" value="1"/>
</dbReference>
<protein>
    <submittedName>
        <fullName evidence="2">Type III secretion pore protein</fullName>
    </submittedName>
</protein>
<dbReference type="GO" id="GO:0005886">
    <property type="term" value="C:plasma membrane"/>
    <property type="evidence" value="ECO:0007669"/>
    <property type="project" value="TreeGrafter"/>
</dbReference>
<dbReference type="OrthoDB" id="9759185at2"/>
<feature type="transmembrane region" description="Helical" evidence="1">
    <location>
        <begin position="20"/>
        <end position="38"/>
    </location>
</feature>
<proteinExistence type="predicted"/>
<dbReference type="GO" id="GO:0009306">
    <property type="term" value="P:protein secretion"/>
    <property type="evidence" value="ECO:0007669"/>
    <property type="project" value="InterPro"/>
</dbReference>
<evidence type="ECO:0000256" key="1">
    <source>
        <dbReference type="SAM" id="Phobius"/>
    </source>
</evidence>
<dbReference type="InterPro" id="IPR001712">
    <property type="entry name" value="T3SS_FHIPEP"/>
</dbReference>
<dbReference type="InterPro" id="IPR042193">
    <property type="entry name" value="FHIPEP_3"/>
</dbReference>
<dbReference type="AlphaFoldDB" id="A0A2P7QZV0"/>
<dbReference type="EMBL" id="PXYI01000001">
    <property type="protein sequence ID" value="PSJ43494.1"/>
    <property type="molecule type" value="Genomic_DNA"/>
</dbReference>
<dbReference type="InterPro" id="IPR042196">
    <property type="entry name" value="FHIPEP_4"/>
</dbReference>
<dbReference type="PANTHER" id="PTHR30161">
    <property type="entry name" value="FLAGELLAR EXPORT PROTEIN, MEMBRANE FLHA SUBUNIT-RELATED"/>
    <property type="match status" value="1"/>
</dbReference>
<feature type="transmembrane region" description="Helical" evidence="1">
    <location>
        <begin position="202"/>
        <end position="223"/>
    </location>
</feature>
<feature type="transmembrane region" description="Helical" evidence="1">
    <location>
        <begin position="115"/>
        <end position="134"/>
    </location>
</feature>
<keyword evidence="1" id="KW-0812">Transmembrane</keyword>
<gene>
    <name evidence="2" type="ORF">C7I55_03830</name>
</gene>
<organism evidence="2 3">
    <name type="scientific">Allosphingosinicella deserti</name>
    <dbReference type="NCBI Taxonomy" id="2116704"/>
    <lineage>
        <taxon>Bacteria</taxon>
        <taxon>Pseudomonadati</taxon>
        <taxon>Pseudomonadota</taxon>
        <taxon>Alphaproteobacteria</taxon>
        <taxon>Sphingomonadales</taxon>
        <taxon>Sphingomonadaceae</taxon>
        <taxon>Allosphingosinicella</taxon>
    </lineage>
</organism>
<name>A0A2P7QZV0_9SPHN</name>
<comment type="caution">
    <text evidence="2">The sequence shown here is derived from an EMBL/GenBank/DDBJ whole genome shotgun (WGS) entry which is preliminary data.</text>
</comment>